<dbReference type="Pfam" id="PF00990">
    <property type="entry name" value="GGDEF"/>
    <property type="match status" value="1"/>
</dbReference>
<reference evidence="6 7" key="1">
    <citation type="submission" date="2020-07" db="EMBL/GenBank/DDBJ databases">
        <title>Complete genome sequence for Sandaracinobacter sp. M6.</title>
        <authorList>
            <person name="Tang Y."/>
            <person name="Liu Q."/>
            <person name="Guo Z."/>
            <person name="Lei P."/>
            <person name="Huang B."/>
        </authorList>
    </citation>
    <scope>NUCLEOTIDE SEQUENCE [LARGE SCALE GENOMIC DNA]</scope>
    <source>
        <strain evidence="6 7">M6</strain>
    </source>
</reference>
<keyword evidence="7" id="KW-1185">Reference proteome</keyword>
<feature type="domain" description="PAS" evidence="3">
    <location>
        <begin position="224"/>
        <end position="275"/>
    </location>
</feature>
<feature type="compositionally biased region" description="Low complexity" evidence="1">
    <location>
        <begin position="792"/>
        <end position="813"/>
    </location>
</feature>
<dbReference type="InterPro" id="IPR000160">
    <property type="entry name" value="GGDEF_dom"/>
</dbReference>
<sequence>MSALFKPPVATEQNVHWREMFGLANDNPAFWDRVRAQQVNFLTRYFPMNLVIMLANGAMVLLLLGPLGDPRFVTGWTISVGLLALWWLRGLWKMQQSGLPTDVPRRELAKISIELLLMGVLWGSLALHFMPFVEGAHKAMLIALMFCALGVCAFTTAIMPLGALALGLPIFGMTFIALVGRNDNVQFGLEIILASFAAVITRGVLLTSFAFIARLKTANDLAEREEVIRLLLNEYETNGSDWLFELDRNGALTFVSTRLAQAAGQDEAALLGRTLPDLLAEQGAAKALAAHLAAGQSFRDVQVPVRIGDETHWWSLSATPKRDRNGGYRGVGRDVTQQYRSAERINQLATFDPLTGLVNRRLVHARLGDSLARAAHVALLFVDLDRFKAVNDSLGHGAGDALLVEVATRLRVAAGPKATVGRLGGDEFAVVLTGIDALPAVRIAETIIASLSQPYQLGDVTPAIIGASVGLAVGPHDGATVEDLLRAADLALYEAKAHGRGQVRSYDRAMHQAAEERRSLELDLRQALDRGELWLAFQPIVDAHDEHLTGFEALLRWTHPQRGNIPPGVFVPLAEETGLIDRIGQWVLHEACVTAAGWATPLTLSVNLSPRQFDNPQLPTIVRNALDVSGLTPSRLELEVTEGLFLADRAPTLAMLAELQALGVGFALDDFGTGYSSLGYLQTLAFNRIKIDRSFVAGCAHDRGESVAIVQAIVALANRLGMDTTAEGTETRDEYEAMRALGCGHMQGYLFGRPMSATDAAALAGGTLPLSRSRPAWAALPPPTPPAGDGQSPSAAVPSSFPFPPRQRQLQPG</sequence>
<feature type="domain" description="GGDEF" evidence="5">
    <location>
        <begin position="375"/>
        <end position="508"/>
    </location>
</feature>
<proteinExistence type="predicted"/>
<dbReference type="InterPro" id="IPR001633">
    <property type="entry name" value="EAL_dom"/>
</dbReference>
<feature type="transmembrane region" description="Helical" evidence="2">
    <location>
        <begin position="161"/>
        <end position="179"/>
    </location>
</feature>
<evidence type="ECO:0000313" key="7">
    <source>
        <dbReference type="Proteomes" id="UP000515292"/>
    </source>
</evidence>
<evidence type="ECO:0000256" key="1">
    <source>
        <dbReference type="SAM" id="MobiDB-lite"/>
    </source>
</evidence>
<dbReference type="PANTHER" id="PTHR44757:SF2">
    <property type="entry name" value="BIOFILM ARCHITECTURE MAINTENANCE PROTEIN MBAA"/>
    <property type="match status" value="1"/>
</dbReference>
<dbReference type="KEGG" id="sand:H3309_06135"/>
<evidence type="ECO:0000256" key="2">
    <source>
        <dbReference type="SAM" id="Phobius"/>
    </source>
</evidence>
<dbReference type="Pfam" id="PF00563">
    <property type="entry name" value="EAL"/>
    <property type="match status" value="1"/>
</dbReference>
<feature type="domain" description="EAL" evidence="4">
    <location>
        <begin position="517"/>
        <end position="768"/>
    </location>
</feature>
<feature type="transmembrane region" description="Helical" evidence="2">
    <location>
        <begin position="191"/>
        <end position="213"/>
    </location>
</feature>
<dbReference type="InterPro" id="IPR029787">
    <property type="entry name" value="Nucleotide_cyclase"/>
</dbReference>
<feature type="region of interest" description="Disordered" evidence="1">
    <location>
        <begin position="773"/>
        <end position="813"/>
    </location>
</feature>
<dbReference type="PROSITE" id="PS50112">
    <property type="entry name" value="PAS"/>
    <property type="match status" value="1"/>
</dbReference>
<feature type="transmembrane region" description="Helical" evidence="2">
    <location>
        <begin position="73"/>
        <end position="92"/>
    </location>
</feature>
<dbReference type="PROSITE" id="PS50887">
    <property type="entry name" value="GGDEF"/>
    <property type="match status" value="1"/>
</dbReference>
<dbReference type="InterPro" id="IPR013656">
    <property type="entry name" value="PAS_4"/>
</dbReference>
<dbReference type="SMART" id="SM00267">
    <property type="entry name" value="GGDEF"/>
    <property type="match status" value="1"/>
</dbReference>
<dbReference type="Gene3D" id="3.30.70.270">
    <property type="match status" value="1"/>
</dbReference>
<dbReference type="Gene3D" id="3.30.450.20">
    <property type="entry name" value="PAS domain"/>
    <property type="match status" value="1"/>
</dbReference>
<dbReference type="SUPFAM" id="SSF55785">
    <property type="entry name" value="PYP-like sensor domain (PAS domain)"/>
    <property type="match status" value="1"/>
</dbReference>
<dbReference type="InterPro" id="IPR052155">
    <property type="entry name" value="Biofilm_reg_signaling"/>
</dbReference>
<name>A0A7G5IKZ8_9SPHN</name>
<dbReference type="Proteomes" id="UP000515292">
    <property type="component" value="Chromosome"/>
</dbReference>
<dbReference type="CDD" id="cd01948">
    <property type="entry name" value="EAL"/>
    <property type="match status" value="1"/>
</dbReference>
<dbReference type="CDD" id="cd01949">
    <property type="entry name" value="GGDEF"/>
    <property type="match status" value="1"/>
</dbReference>
<accession>A0A7G5IKZ8</accession>
<gene>
    <name evidence="6" type="ORF">H3309_06135</name>
</gene>
<dbReference type="Gene3D" id="3.20.20.450">
    <property type="entry name" value="EAL domain"/>
    <property type="match status" value="1"/>
</dbReference>
<feature type="transmembrane region" description="Helical" evidence="2">
    <location>
        <begin position="113"/>
        <end position="130"/>
    </location>
</feature>
<evidence type="ECO:0000259" key="4">
    <source>
        <dbReference type="PROSITE" id="PS50883"/>
    </source>
</evidence>
<dbReference type="AlphaFoldDB" id="A0A7G5IKZ8"/>
<evidence type="ECO:0000313" key="6">
    <source>
        <dbReference type="EMBL" id="QMW24040.1"/>
    </source>
</evidence>
<keyword evidence="2" id="KW-0472">Membrane</keyword>
<feature type="transmembrane region" description="Helical" evidence="2">
    <location>
        <begin position="45"/>
        <end position="67"/>
    </location>
</feature>
<dbReference type="Pfam" id="PF08448">
    <property type="entry name" value="PAS_4"/>
    <property type="match status" value="1"/>
</dbReference>
<dbReference type="InterPro" id="IPR035919">
    <property type="entry name" value="EAL_sf"/>
</dbReference>
<dbReference type="NCBIfam" id="TIGR00254">
    <property type="entry name" value="GGDEF"/>
    <property type="match status" value="1"/>
</dbReference>
<protein>
    <submittedName>
        <fullName evidence="6">EAL domain-containing protein</fullName>
    </submittedName>
</protein>
<dbReference type="PANTHER" id="PTHR44757">
    <property type="entry name" value="DIGUANYLATE CYCLASE DGCP"/>
    <property type="match status" value="1"/>
</dbReference>
<dbReference type="PROSITE" id="PS50883">
    <property type="entry name" value="EAL"/>
    <property type="match status" value="1"/>
</dbReference>
<dbReference type="EMBL" id="CP059851">
    <property type="protein sequence ID" value="QMW24040.1"/>
    <property type="molecule type" value="Genomic_DNA"/>
</dbReference>
<evidence type="ECO:0000259" key="3">
    <source>
        <dbReference type="PROSITE" id="PS50112"/>
    </source>
</evidence>
<dbReference type="InterPro" id="IPR035965">
    <property type="entry name" value="PAS-like_dom_sf"/>
</dbReference>
<dbReference type="CDD" id="cd00130">
    <property type="entry name" value="PAS"/>
    <property type="match status" value="1"/>
</dbReference>
<dbReference type="SMART" id="SM00052">
    <property type="entry name" value="EAL"/>
    <property type="match status" value="1"/>
</dbReference>
<dbReference type="InterPro" id="IPR043128">
    <property type="entry name" value="Rev_trsase/Diguanyl_cyclase"/>
</dbReference>
<keyword evidence="2" id="KW-1133">Transmembrane helix</keyword>
<organism evidence="6 7">
    <name type="scientific">Sandaracinobacteroides saxicola</name>
    <dbReference type="NCBI Taxonomy" id="2759707"/>
    <lineage>
        <taxon>Bacteria</taxon>
        <taxon>Pseudomonadati</taxon>
        <taxon>Pseudomonadota</taxon>
        <taxon>Alphaproteobacteria</taxon>
        <taxon>Sphingomonadales</taxon>
        <taxon>Sphingosinicellaceae</taxon>
        <taxon>Sandaracinobacteroides</taxon>
    </lineage>
</organism>
<evidence type="ECO:0000259" key="5">
    <source>
        <dbReference type="PROSITE" id="PS50887"/>
    </source>
</evidence>
<keyword evidence="2" id="KW-0812">Transmembrane</keyword>
<dbReference type="InterPro" id="IPR000014">
    <property type="entry name" value="PAS"/>
</dbReference>
<dbReference type="SUPFAM" id="SSF55073">
    <property type="entry name" value="Nucleotide cyclase"/>
    <property type="match status" value="1"/>
</dbReference>
<dbReference type="SUPFAM" id="SSF141868">
    <property type="entry name" value="EAL domain-like"/>
    <property type="match status" value="1"/>
</dbReference>